<evidence type="ECO:0000313" key="2">
    <source>
        <dbReference type="EMBL" id="RKH40605.1"/>
    </source>
</evidence>
<dbReference type="EMBL" id="RAWB01000747">
    <property type="protein sequence ID" value="RKH40605.1"/>
    <property type="molecule type" value="Genomic_DNA"/>
</dbReference>
<organism evidence="2 3">
    <name type="scientific">Corallococcus llansteffanensis</name>
    <dbReference type="NCBI Taxonomy" id="2316731"/>
    <lineage>
        <taxon>Bacteria</taxon>
        <taxon>Pseudomonadati</taxon>
        <taxon>Myxococcota</taxon>
        <taxon>Myxococcia</taxon>
        <taxon>Myxococcales</taxon>
        <taxon>Cystobacterineae</taxon>
        <taxon>Myxococcaceae</taxon>
        <taxon>Corallococcus</taxon>
    </lineage>
</organism>
<protein>
    <submittedName>
        <fullName evidence="2">Uncharacterized protein</fullName>
    </submittedName>
</protein>
<keyword evidence="3" id="KW-1185">Reference proteome</keyword>
<sequence length="195" mass="21816">MKTSDIARNPSSSSALGKKAPSTHDFLKRCALTFGTAIWLEMGCAGAPVRPEPGDCPKEAIEAMEELDLWDRYSFAAWLDVGQMYPRREGPDMGVYRSGPIVSFVYRPDRTKLPKGTRLYGQLWVNEKERIVYGRWTEAELPGNRKVPVCLVLAGSGRSEGWEWGEGSAPGAVRLERALMIEAVHHWPAPDDLRR</sequence>
<evidence type="ECO:0000313" key="3">
    <source>
        <dbReference type="Proteomes" id="UP000272888"/>
    </source>
</evidence>
<dbReference type="AlphaFoldDB" id="A0A3A8NHH9"/>
<comment type="caution">
    <text evidence="2">The sequence shown here is derived from an EMBL/GenBank/DDBJ whole genome shotgun (WGS) entry which is preliminary data.</text>
</comment>
<evidence type="ECO:0000256" key="1">
    <source>
        <dbReference type="SAM" id="MobiDB-lite"/>
    </source>
</evidence>
<proteinExistence type="predicted"/>
<dbReference type="Proteomes" id="UP000272888">
    <property type="component" value="Unassembled WGS sequence"/>
</dbReference>
<accession>A0A3A8NHH9</accession>
<dbReference type="RefSeq" id="WP_120648193.1">
    <property type="nucleotide sequence ID" value="NZ_RAWB01000747.1"/>
</dbReference>
<name>A0A3A8NHH9_9BACT</name>
<reference evidence="3" key="1">
    <citation type="submission" date="2018-09" db="EMBL/GenBank/DDBJ databases">
        <authorList>
            <person name="Livingstone P.G."/>
            <person name="Whitworth D.E."/>
        </authorList>
    </citation>
    <scope>NUCLEOTIDE SEQUENCE [LARGE SCALE GENOMIC DNA]</scope>
    <source>
        <strain evidence="3">CA051B</strain>
    </source>
</reference>
<gene>
    <name evidence="2" type="ORF">D7V93_39420</name>
</gene>
<feature type="region of interest" description="Disordered" evidence="1">
    <location>
        <begin position="1"/>
        <end position="20"/>
    </location>
</feature>